<dbReference type="EMBL" id="VZOJ01000168">
    <property type="protein sequence ID" value="KAB0631357.1"/>
    <property type="molecule type" value="Genomic_DNA"/>
</dbReference>
<reference evidence="3 5" key="2">
    <citation type="submission" date="2019-09" db="EMBL/GenBank/DDBJ databases">
        <authorList>
            <person name="Depoorter E."/>
        </authorList>
    </citation>
    <scope>NUCLEOTIDE SEQUENCE [LARGE SCALE GENOMIC DNA]</scope>
    <source>
        <strain evidence="3">LMG 24064</strain>
    </source>
</reference>
<accession>A0A6H9SQ82</accession>
<evidence type="ECO:0000256" key="1">
    <source>
        <dbReference type="SAM" id="SignalP"/>
    </source>
</evidence>
<evidence type="ECO:0000313" key="5">
    <source>
        <dbReference type="Proteomes" id="UP000494222"/>
    </source>
</evidence>
<reference evidence="2 4" key="1">
    <citation type="submission" date="2019-09" db="EMBL/GenBank/DDBJ databases">
        <title>Draft genome sequences of 48 bacterial type strains from the CCUG.</title>
        <authorList>
            <person name="Tunovic T."/>
            <person name="Pineiro-Iglesias B."/>
            <person name="Unosson C."/>
            <person name="Inganas E."/>
            <person name="Ohlen M."/>
            <person name="Cardew S."/>
            <person name="Jensie-Markopoulos S."/>
            <person name="Salva-Serra F."/>
            <person name="Jaen-Luchoro D."/>
            <person name="Karlsson R."/>
            <person name="Svensson-Stadler L."/>
            <person name="Chun J."/>
            <person name="Moore E."/>
        </authorList>
    </citation>
    <scope>NUCLEOTIDE SEQUENCE [LARGE SCALE GENOMIC DNA]</scope>
    <source>
        <strain evidence="2 4">CCUG 54555</strain>
    </source>
</reference>
<dbReference type="Proteomes" id="UP000494222">
    <property type="component" value="Unassembled WGS sequence"/>
</dbReference>
<name>A0A6H9SQ82_9BURK</name>
<dbReference type="RefSeq" id="WP_151068496.1">
    <property type="nucleotide sequence ID" value="NZ_CABVPL010000033.1"/>
</dbReference>
<dbReference type="EMBL" id="CABVPL010000033">
    <property type="protein sequence ID" value="VWB87950.1"/>
    <property type="molecule type" value="Genomic_DNA"/>
</dbReference>
<dbReference type="InterPro" id="IPR021847">
    <property type="entry name" value="DUF3443"/>
</dbReference>
<gene>
    <name evidence="3" type="ORF">BLA24064_04166</name>
    <name evidence="2" type="ORF">F7R21_31855</name>
</gene>
<dbReference type="Proteomes" id="UP000430232">
    <property type="component" value="Unassembled WGS sequence"/>
</dbReference>
<feature type="signal peptide" evidence="1">
    <location>
        <begin position="1"/>
        <end position="26"/>
    </location>
</feature>
<keyword evidence="4" id="KW-1185">Reference proteome</keyword>
<keyword evidence="1" id="KW-0732">Signal</keyword>
<proteinExistence type="predicted"/>
<dbReference type="Pfam" id="PF11925">
    <property type="entry name" value="DUF3443"/>
    <property type="match status" value="1"/>
</dbReference>
<dbReference type="AlphaFoldDB" id="A0A6H9SQ82"/>
<protein>
    <submittedName>
        <fullName evidence="2">DUF3443 domain-containing protein</fullName>
    </submittedName>
    <submittedName>
        <fullName evidence="3">PF11925 family protein</fullName>
    </submittedName>
</protein>
<evidence type="ECO:0000313" key="3">
    <source>
        <dbReference type="EMBL" id="VWB87950.1"/>
    </source>
</evidence>
<dbReference type="OrthoDB" id="5289858at2"/>
<organism evidence="2 4">
    <name type="scientific">Burkholderia latens</name>
    <dbReference type="NCBI Taxonomy" id="488446"/>
    <lineage>
        <taxon>Bacteria</taxon>
        <taxon>Pseudomonadati</taxon>
        <taxon>Pseudomonadota</taxon>
        <taxon>Betaproteobacteria</taxon>
        <taxon>Burkholderiales</taxon>
        <taxon>Burkholderiaceae</taxon>
        <taxon>Burkholderia</taxon>
        <taxon>Burkholderia cepacia complex</taxon>
    </lineage>
</organism>
<evidence type="ECO:0000313" key="2">
    <source>
        <dbReference type="EMBL" id="KAB0631357.1"/>
    </source>
</evidence>
<feature type="chain" id="PRO_5044632675" evidence="1">
    <location>
        <begin position="27"/>
        <end position="417"/>
    </location>
</feature>
<dbReference type="PROSITE" id="PS51257">
    <property type="entry name" value="PROKAR_LIPOPROTEIN"/>
    <property type="match status" value="1"/>
</dbReference>
<sequence length="417" mass="41986">MNIPRTFKRWLGLLSVAAATAVLVTACGGGDDNNGGGGGNNGGGSSVSDGNTANTAVITVGTGVAHVINIPTVNVKICAPGTSNCQVVSNVLVDTASYGLRLVGSAVSSVLNNLPQVTSGGAPVAECGKFVSSYTWGSVRTVDLSIGTEQANSLPVQIIGDLGTSNVPGSCSNNGARTSANTANDLGANGILGIGPAPLDCGTTCATSTSPTYNNYYACPNGNSSCTVALVSVAQQVANPVHRFATDNNGVIVQMPNISNSGQGSATGLLTFGIGTQSNNALAASTVLTSTTTGDVNATFLGNSVTAFFDTGSNAYFFNDQAQTKCSTNSQFYCPSSPTTYTATLTGKNGTSGSVSMPVVNADSVFANSSTFAFNDIAGPFGADGWLDLGMPHFYGKTIYFGMDKTSSGGAQPYVAF</sequence>
<evidence type="ECO:0000313" key="4">
    <source>
        <dbReference type="Proteomes" id="UP000430232"/>
    </source>
</evidence>
<dbReference type="GeneID" id="99791446"/>